<feature type="region of interest" description="Disordered" evidence="4">
    <location>
        <begin position="409"/>
        <end position="460"/>
    </location>
</feature>
<evidence type="ECO:0000259" key="5">
    <source>
        <dbReference type="Pfam" id="PF04112"/>
    </source>
</evidence>
<feature type="region of interest" description="Disordered" evidence="4">
    <location>
        <begin position="624"/>
        <end position="657"/>
    </location>
</feature>
<keyword evidence="3" id="KW-0963">Cytoplasm</keyword>
<accession>A0ABQ7GV35</accession>
<proteinExistence type="inferred from homology"/>
<feature type="compositionally biased region" description="Low complexity" evidence="4">
    <location>
        <begin position="409"/>
        <end position="419"/>
    </location>
</feature>
<name>A0ABQ7GV35_DUNSA</name>
<evidence type="ECO:0000256" key="2">
    <source>
        <dbReference type="ARBA" id="ARBA00006289"/>
    </source>
</evidence>
<evidence type="ECO:0000256" key="4">
    <source>
        <dbReference type="SAM" id="MobiDB-lite"/>
    </source>
</evidence>
<dbReference type="EMBL" id="MU069579">
    <property type="protein sequence ID" value="KAF5838429.1"/>
    <property type="molecule type" value="Genomic_DNA"/>
</dbReference>
<evidence type="ECO:0000256" key="3">
    <source>
        <dbReference type="ARBA" id="ARBA00022490"/>
    </source>
</evidence>
<sequence length="730" mass="78581">MEDRIGVSKVVGGSHMQGGGASYVPITGLLERVRQDLPLGEMVHTDTFSLFEAMSAVELGNVKMDAAMSGSCKSVEELIQEGAAPVEGLTPAQTLLIMERLLVMEASWHNGAALAQTVFASLYMLRPDRLRDNSPLLHAYCEGVKATCIAVRWLVMHGAVAEEEDINCWVQGLPIPDMPVPLPDARCLPLLDQATQSAKGLAKGATAPEADVYKAIAAHLEFRRDLHGALLGLGLKSEGGVVGAVAHLTSAQARLQQVMGASPGLQQQQRSIADSQNGKDASGAASTQKEGQGCEAKQQQRQQQRQESAFDAPGFVENVNKYLLGPAPPRAAVVMSTEAAYAYLKSMLGHLQQATDVMHVRGYRALVQHIERFARLRAGVVARSAAHYLIAGKAWGPAMASATALRQATEAEGAAASGTPNNSSQPTPDNSKHRDQAASGDKDGSSSANPAQDVPPPPWVLDRPIMSEACALPEAPGAAGPEADLFLDQIVIASSNWAQSMLLNSCRQRRRLRRGLDDWANIYQHALNADMSEEFVAFTKRAQWAWTPPKDEVEAMNEFYPGPLSTWVECQTAASEALHLLLGFELDLYQPSEYAMVYWYCSVLLGVQRITSQVMHSYRCPAGGASKASMALPAKPGKKGNKGRAATPPSPLPDASTARRQAGLIMDAVRTELLSSMCLGLVRLQLALKVAGIVPDPILTFNSQRERFDQRFAAFHTPPLVRPEPMGYGE</sequence>
<feature type="compositionally biased region" description="Polar residues" evidence="4">
    <location>
        <begin position="420"/>
        <end position="429"/>
    </location>
</feature>
<dbReference type="Pfam" id="PF25789">
    <property type="entry name" value="TPR_NAA35"/>
    <property type="match status" value="1"/>
</dbReference>
<evidence type="ECO:0000259" key="6">
    <source>
        <dbReference type="Pfam" id="PF25789"/>
    </source>
</evidence>
<feature type="region of interest" description="Disordered" evidence="4">
    <location>
        <begin position="260"/>
        <end position="309"/>
    </location>
</feature>
<evidence type="ECO:0000256" key="1">
    <source>
        <dbReference type="ARBA" id="ARBA00004496"/>
    </source>
</evidence>
<dbReference type="InterPro" id="IPR007244">
    <property type="entry name" value="Naa35_N"/>
</dbReference>
<feature type="domain" description="NAA35-like N-terminal" evidence="5">
    <location>
        <begin position="40"/>
        <end position="169"/>
    </location>
</feature>
<gene>
    <name evidence="7" type="ORF">DUNSADRAFT_2898</name>
</gene>
<dbReference type="InterPro" id="IPR057983">
    <property type="entry name" value="NAA35-like_N"/>
</dbReference>
<reference evidence="7" key="1">
    <citation type="submission" date="2017-08" db="EMBL/GenBank/DDBJ databases">
        <authorList>
            <person name="Polle J.E."/>
            <person name="Barry K."/>
            <person name="Cushman J."/>
            <person name="Schmutz J."/>
            <person name="Tran D."/>
            <person name="Hathwaick L.T."/>
            <person name="Yim W.C."/>
            <person name="Jenkins J."/>
            <person name="Mckie-Krisberg Z.M."/>
            <person name="Prochnik S."/>
            <person name="Lindquist E."/>
            <person name="Dockter R.B."/>
            <person name="Adam C."/>
            <person name="Molina H."/>
            <person name="Bunkerborg J."/>
            <person name="Jin E."/>
            <person name="Buchheim M."/>
            <person name="Magnuson J."/>
        </authorList>
    </citation>
    <scope>NUCLEOTIDE SEQUENCE</scope>
    <source>
        <strain evidence="7">CCAP 19/18</strain>
    </source>
</reference>
<dbReference type="Pfam" id="PF04112">
    <property type="entry name" value="Mak10"/>
    <property type="match status" value="1"/>
</dbReference>
<comment type="caution">
    <text evidence="7">The sequence shown here is derived from an EMBL/GenBank/DDBJ whole genome shotgun (WGS) entry which is preliminary data.</text>
</comment>
<evidence type="ECO:0000313" key="7">
    <source>
        <dbReference type="EMBL" id="KAF5838429.1"/>
    </source>
</evidence>
<dbReference type="InterPro" id="IPR057982">
    <property type="entry name" value="TPR_NAA35"/>
</dbReference>
<dbReference type="PANTHER" id="PTHR21373:SF0">
    <property type="entry name" value="N-ALPHA-ACETYLTRANSFERASE 35, NATC AUXILIARY SUBUNIT"/>
    <property type="match status" value="1"/>
</dbReference>
<feature type="domain" description="NAA35-like TPR repeats" evidence="6">
    <location>
        <begin position="467"/>
        <end position="728"/>
    </location>
</feature>
<organism evidence="7 8">
    <name type="scientific">Dunaliella salina</name>
    <name type="common">Green alga</name>
    <name type="synonym">Protococcus salinus</name>
    <dbReference type="NCBI Taxonomy" id="3046"/>
    <lineage>
        <taxon>Eukaryota</taxon>
        <taxon>Viridiplantae</taxon>
        <taxon>Chlorophyta</taxon>
        <taxon>core chlorophytes</taxon>
        <taxon>Chlorophyceae</taxon>
        <taxon>CS clade</taxon>
        <taxon>Chlamydomonadales</taxon>
        <taxon>Dunaliellaceae</taxon>
        <taxon>Dunaliella</taxon>
    </lineage>
</organism>
<comment type="subcellular location">
    <subcellularLocation>
        <location evidence="1">Cytoplasm</location>
    </subcellularLocation>
</comment>
<feature type="compositionally biased region" description="Basic and acidic residues" evidence="4">
    <location>
        <begin position="430"/>
        <end position="444"/>
    </location>
</feature>
<dbReference type="PANTHER" id="PTHR21373">
    <property type="entry name" value="GLUCOSE REPRESSIBLE PROTEIN MAK10"/>
    <property type="match status" value="1"/>
</dbReference>
<keyword evidence="8" id="KW-1185">Reference proteome</keyword>
<comment type="similarity">
    <text evidence="2">Belongs to the MAK10 family.</text>
</comment>
<protein>
    <submittedName>
        <fullName evidence="7">Mak10 subunit, NatC N-terminal acetyltransferase-domain-containing protein</fullName>
    </submittedName>
</protein>
<dbReference type="Proteomes" id="UP000815325">
    <property type="component" value="Unassembled WGS sequence"/>
</dbReference>
<feature type="compositionally biased region" description="Polar residues" evidence="4">
    <location>
        <begin position="264"/>
        <end position="290"/>
    </location>
</feature>
<evidence type="ECO:0000313" key="8">
    <source>
        <dbReference type="Proteomes" id="UP000815325"/>
    </source>
</evidence>